<reference evidence="3" key="1">
    <citation type="submission" date="2025-08" db="UniProtKB">
        <authorList>
            <consortium name="Ensembl"/>
        </authorList>
    </citation>
    <scope>IDENTIFICATION</scope>
</reference>
<dbReference type="GO" id="GO:0034164">
    <property type="term" value="P:negative regulation of toll-like receptor 9 signaling pathway"/>
    <property type="evidence" value="ECO:0007669"/>
    <property type="project" value="TreeGrafter"/>
</dbReference>
<evidence type="ECO:0000256" key="2">
    <source>
        <dbReference type="SAM" id="MobiDB-lite"/>
    </source>
</evidence>
<dbReference type="AlphaFoldDB" id="A0A8C4QSB1"/>
<evidence type="ECO:0000313" key="4">
    <source>
        <dbReference type="Proteomes" id="UP000694388"/>
    </source>
</evidence>
<dbReference type="InterPro" id="IPR037847">
    <property type="entry name" value="GRAMDC4"/>
</dbReference>
<dbReference type="PANTHER" id="PTHR37402:SF1">
    <property type="entry name" value="GRAM DOMAIN-CONTAINING PROTEIN 4"/>
    <property type="match status" value="1"/>
</dbReference>
<evidence type="ECO:0000313" key="3">
    <source>
        <dbReference type="Ensembl" id="ENSEBUP00000019675.1"/>
    </source>
</evidence>
<dbReference type="GO" id="GO:0006915">
    <property type="term" value="P:apoptotic process"/>
    <property type="evidence" value="ECO:0007669"/>
    <property type="project" value="InterPro"/>
</dbReference>
<organism evidence="3 4">
    <name type="scientific">Eptatretus burgeri</name>
    <name type="common">Inshore hagfish</name>
    <dbReference type="NCBI Taxonomy" id="7764"/>
    <lineage>
        <taxon>Eukaryota</taxon>
        <taxon>Metazoa</taxon>
        <taxon>Chordata</taxon>
        <taxon>Craniata</taxon>
        <taxon>Vertebrata</taxon>
        <taxon>Cyclostomata</taxon>
        <taxon>Myxini</taxon>
        <taxon>Myxiniformes</taxon>
        <taxon>Myxinidae</taxon>
        <taxon>Eptatretinae</taxon>
        <taxon>Eptatretus</taxon>
    </lineage>
</organism>
<keyword evidence="1" id="KW-0175">Coiled coil</keyword>
<dbReference type="Proteomes" id="UP000694388">
    <property type="component" value="Unplaced"/>
</dbReference>
<protein>
    <submittedName>
        <fullName evidence="3">Uncharacterized protein</fullName>
    </submittedName>
</protein>
<dbReference type="GeneTree" id="ENSGT00990000204761"/>
<feature type="compositionally biased region" description="Basic residues" evidence="2">
    <location>
        <begin position="1"/>
        <end position="13"/>
    </location>
</feature>
<proteinExistence type="predicted"/>
<feature type="coiled-coil region" evidence="1">
    <location>
        <begin position="91"/>
        <end position="141"/>
    </location>
</feature>
<keyword evidence="4" id="KW-1185">Reference proteome</keyword>
<reference evidence="3" key="2">
    <citation type="submission" date="2025-09" db="UniProtKB">
        <authorList>
            <consortium name="Ensembl"/>
        </authorList>
    </citation>
    <scope>IDENTIFICATION</scope>
</reference>
<name>A0A8C4QSB1_EPTBU</name>
<dbReference type="PANTHER" id="PTHR37402">
    <property type="entry name" value="GRAM DOMAIN-CONTAINING PROTEIN 4"/>
    <property type="match status" value="1"/>
</dbReference>
<sequence length="300" mass="34465">MRRRLDRIRFRSTARREDESGDHGDSPNLSDGESVSEDGTSELAGPITFGSIRESEELRDSACVGTPTLLGPVPDAMRTESDKLNEVKGHLELALLEKHFLQEELRRLREEPGLEQIRQELERERCRCRELEANLEATSHSSRNEDKALCGERRDVLDGYKEEVCCSWVTRIRTVGLAWLGELYQLLQPLTKTKRDDTEEPLSARRLTENMRRVSKFCSIRTLHITSFCYDWCHHVTSCCVVITSATKGGGRLSFHSCLSVCLPLFGCLCAGYLKKLWTDLHEIWWAGWVCDKDELIRFW</sequence>
<evidence type="ECO:0000256" key="1">
    <source>
        <dbReference type="SAM" id="Coils"/>
    </source>
</evidence>
<accession>A0A8C4QSB1</accession>
<feature type="region of interest" description="Disordered" evidence="2">
    <location>
        <begin position="1"/>
        <end position="45"/>
    </location>
</feature>
<dbReference type="Ensembl" id="ENSEBUT00000020251.1">
    <property type="protein sequence ID" value="ENSEBUP00000019675.1"/>
    <property type="gene ID" value="ENSEBUG00000012223.1"/>
</dbReference>
<feature type="compositionally biased region" description="Basic and acidic residues" evidence="2">
    <location>
        <begin position="14"/>
        <end position="25"/>
    </location>
</feature>